<sequence>MIARCVRLEANRYKLTVASSTLPEALCSISHELHERSEAYCIRHHPHDAEVEFVIDIATLPTLLAAFEERLRTFTLEETSHEHTCCVVCPSFWVANIIRRALWTSVPIIACSSVLIHTNTSAFEGAMLAHRCGQLALQGTSDKTRGVVNVKHRDVLGKDIIFDDDLLRVAPLDREASLVQLRKGQTFHAELRFRRGRPLEHAKFHCVAAPSYYADVHLPRAPSDAEMQTLTKNGFHCDAAFVCTRIDSRPARAEVLKQIIPHMHVTVGPRVKIGVESLGQMPAVECVKAATDSLLEQAADVMHALTECERSAVGTADFCGTQHRKTPAC</sequence>
<keyword evidence="2" id="KW-0804">Transcription</keyword>
<dbReference type="GO" id="GO:0003899">
    <property type="term" value="F:DNA-directed RNA polymerase activity"/>
    <property type="evidence" value="ECO:0007669"/>
    <property type="project" value="InterPro"/>
</dbReference>
<evidence type="ECO:0000256" key="1">
    <source>
        <dbReference type="ARBA" id="ARBA00022478"/>
    </source>
</evidence>
<keyword evidence="1" id="KW-0240">DNA-directed RNA polymerase</keyword>
<dbReference type="InterPro" id="IPR050518">
    <property type="entry name" value="Rpo3/RPB3_RNA_Pol_subunit"/>
</dbReference>
<evidence type="ECO:0000313" key="4">
    <source>
        <dbReference type="EMBL" id="QHS97837.1"/>
    </source>
</evidence>
<dbReference type="Gene3D" id="3.30.70.20">
    <property type="match status" value="1"/>
</dbReference>
<dbReference type="Gene3D" id="3.30.1360.10">
    <property type="entry name" value="RNA polymerase, RBP11-like subunit"/>
    <property type="match status" value="2"/>
</dbReference>
<dbReference type="InterPro" id="IPR036603">
    <property type="entry name" value="RBP11-like"/>
</dbReference>
<name>A0A6C0BZS3_9ZZZZ</name>
<dbReference type="GO" id="GO:0046983">
    <property type="term" value="F:protein dimerization activity"/>
    <property type="evidence" value="ECO:0007669"/>
    <property type="project" value="InterPro"/>
</dbReference>
<feature type="domain" description="DNA-directed RNA polymerase RpoA/D/Rpb3-type" evidence="3">
    <location>
        <begin position="73"/>
        <end position="304"/>
    </location>
</feature>
<accession>A0A6C0BZS3</accession>
<reference evidence="4" key="1">
    <citation type="journal article" date="2020" name="Nature">
        <title>Giant virus diversity and host interactions through global metagenomics.</title>
        <authorList>
            <person name="Schulz F."/>
            <person name="Roux S."/>
            <person name="Paez-Espino D."/>
            <person name="Jungbluth S."/>
            <person name="Walsh D.A."/>
            <person name="Denef V.J."/>
            <person name="McMahon K.D."/>
            <person name="Konstantinidis K.T."/>
            <person name="Eloe-Fadrosh E.A."/>
            <person name="Kyrpides N.C."/>
            <person name="Woyke T."/>
        </authorList>
    </citation>
    <scope>NUCLEOTIDE SEQUENCE</scope>
    <source>
        <strain evidence="4">GVMAG-M-3300020182-33</strain>
    </source>
</reference>
<dbReference type="SUPFAM" id="SSF55257">
    <property type="entry name" value="RBP11-like subunits of RNA polymerase"/>
    <property type="match status" value="1"/>
</dbReference>
<protein>
    <recommendedName>
        <fullName evidence="3">DNA-directed RNA polymerase RpoA/D/Rpb3-type domain-containing protein</fullName>
    </recommendedName>
</protein>
<dbReference type="InterPro" id="IPR036643">
    <property type="entry name" value="RNApol_insert_sf"/>
</dbReference>
<dbReference type="GO" id="GO:0006351">
    <property type="term" value="P:DNA-templated transcription"/>
    <property type="evidence" value="ECO:0007669"/>
    <property type="project" value="InterPro"/>
</dbReference>
<dbReference type="PANTHER" id="PTHR11800">
    <property type="entry name" value="DNA-DIRECTED RNA POLYMERASE"/>
    <property type="match status" value="1"/>
</dbReference>
<evidence type="ECO:0000259" key="3">
    <source>
        <dbReference type="SMART" id="SM00662"/>
    </source>
</evidence>
<evidence type="ECO:0000256" key="2">
    <source>
        <dbReference type="ARBA" id="ARBA00023163"/>
    </source>
</evidence>
<dbReference type="PANTHER" id="PTHR11800:SF13">
    <property type="entry name" value="DNA-DIRECTED RNA POLYMERASES I AND III SUBUNIT RPAC1"/>
    <property type="match status" value="1"/>
</dbReference>
<dbReference type="EMBL" id="MN739305">
    <property type="protein sequence ID" value="QHS97837.1"/>
    <property type="molecule type" value="Genomic_DNA"/>
</dbReference>
<dbReference type="SMART" id="SM00662">
    <property type="entry name" value="RPOLD"/>
    <property type="match status" value="1"/>
</dbReference>
<dbReference type="SUPFAM" id="SSF56553">
    <property type="entry name" value="Insert subdomain of RNA polymerase alpha subunit"/>
    <property type="match status" value="1"/>
</dbReference>
<organism evidence="4">
    <name type="scientific">viral metagenome</name>
    <dbReference type="NCBI Taxonomy" id="1070528"/>
    <lineage>
        <taxon>unclassified sequences</taxon>
        <taxon>metagenomes</taxon>
        <taxon>organismal metagenomes</taxon>
    </lineage>
</organism>
<dbReference type="AlphaFoldDB" id="A0A6C0BZS3"/>
<dbReference type="GO" id="GO:0005736">
    <property type="term" value="C:RNA polymerase I complex"/>
    <property type="evidence" value="ECO:0007669"/>
    <property type="project" value="TreeGrafter"/>
</dbReference>
<dbReference type="InterPro" id="IPR011263">
    <property type="entry name" value="DNA-dir_RNA_pol_RpoA/D/Rpb3"/>
</dbReference>
<proteinExistence type="predicted"/>
<dbReference type="GO" id="GO:0005666">
    <property type="term" value="C:RNA polymerase III complex"/>
    <property type="evidence" value="ECO:0007669"/>
    <property type="project" value="TreeGrafter"/>
</dbReference>
<dbReference type="Gene3D" id="2.170.120.12">
    <property type="entry name" value="DNA-directed RNA polymerase, insert domain"/>
    <property type="match status" value="2"/>
</dbReference>